<sequence length="1944" mass="218627">MYDDDTLDDASFISRSLQDIEDRFQRPLSERQAPQRLELAKKAGALVCLLARCNNTECVQHETSQPLQIFPPYLPFLTRLLDGPDDEVNVAVRRCCYETFNKSLAHHGILETVDGAAIADIIFRGISSQDRSTRLCSGKSLQAFLSCLASQKDARKDIQGVFSRLHQCLDQGPMFMKETLLLSIGSLGRIKDSEILGRVICLLIAQLGRPNPVIKGTAYLQMFALAKHYKKAHYSLIVPYMDQVAPFVVSRIATQPVLLAEVCRFLSLGPSDFVATTLHQTLPTIFAKCDLKALKMIAEDRETKPSALFMRYPNEILAHVFLQESVSQTNGSLSFIAKVLSDSTQNATITFHSIVKSYCARVVAELVVRLGDESLAVVNQVGERDLGSFLKSHMLGLITVLNEMLQDVFGKKSLATKRKILRGLGMLVSYIGPSISNVAPQIMATFQTMVGFSELAEVTLRSWYTFLTTLEKKEVGPHVGPTSAAFVASWPIFSEFARALAKKSLEFIIFEAAGKLGRHLDDIVDLSPISDLAMISDHLEDLRKEQNKDSRTQLLRILDRSSSNNLAVAVQFLAELKLSLSGRHHDIVRELASGDVFDPLIGKILAALLAAACRDGDGTEPLRLLAYECIGILGAVDPDRCEILVNGSRMVVLSNFANEEESFSFAMHLIKDLLVGAFKSTSDISYQGHLAYGIQELLKFCQFTPNLVGQTQAPPVRVRNRWNSFPKHVLETVIPLLESKYTLSLPSSHAVQHPIYQHQTTFREWIQIWTAHLITKASGQTASTIFGAFRSAVRHRDVVVAHHLLPHIVLNILISGHQDDATTIREEILTVLEDQIASDSTATPDKKLLSAQAVFMLLDHLNNWVRMVRQDINTKKVESKRVRANQIQNQTEEHLLRVDSILSSIDQRLMARAALQCKAFARSLMGFEQQIVALRGRKVTASQTKDLQEFYERLHEIYAHLDEPDGMEGVSTLIISPSLEHQIRQHESTGRWTSAQSCWEVRLQQSPDNVDFHLGLLRCLRNLGHYDTLRTHVRGVLTRHPEWEQPLSGFQVESAWMMGAWDDVQHIAERSKSDQTPQVVIARVLLAMRDGDDKAIADQISAARVVLGAPISAGGARGYLRSYEAVLDLHIVHELELIFNVTKDLAGFQGSSQRRREVLDKLTRTLDSRLHSVLPTFRMQEPILSIRRTAFGLASASQGAILKEVARCWLTSAKIARKANQQQTAYSAVLQARQNGSRSTFIQSAKLLKATGEPLRALQELENSMRFLGLLNDNHVDLTENEDETKTLKAKKLMLRQAFVLRSRWMNESERYEPKNLYEAFATASAIQTSWEGGHFHLGQFHDSCYKDLSKADKGNRGYRMNHATVRAFAKAIKHGSKYIYQTVPRLLTIWLDCGEDTAGLQMPGNKEYFQKLNDTVSKAIIEIPAYKWYTAFPQIVSRIGHTNPEVFKHLTVLIIRVLETYPKQALWLFMSVVKSNNKSRGTRGKNMLEQIRNHPKNAQTALAGLVRDSGAMANELLNLCDFPIPESKNTLSMNKEFPKLASLGRSSLIIPLQESLTATMPPFSPTESESSNHQPFPTDAPTFQGFYDEVDIMKSLARPRKITIRGSNGQVYSFLGKPKDDLRKDARLMEFNSIINKLLKANSESRRRQLHIRTYGVVALNEECGFIQWVPNTIPVRPVLIKSYDARRVRTWSPEATATVNKLKELKDAEAASHFTNVVLPMFPPVFHEWFLETFPEPTAWLASRLAYGRTGAVMCMVGFILGLGDRHNENILLDMNTGDVVHVDFNCLFDKGKQLDTPERVPFRLTQNLVDGLGVTGVEGVFRIACEVTMQLLRDNKDTLMSVLDAFIHDPLVEWEDEKRRMERDPHRMRYGNQKSSVDMRNLAKDALNPIEKKLDGIYSTSKEKDRKEKAVSTSNLVQMLIEEATDATNLARMYIGWAPWH</sequence>
<evidence type="ECO:0000313" key="2">
    <source>
        <dbReference type="Proteomes" id="UP000308600"/>
    </source>
</evidence>
<evidence type="ECO:0000313" key="1">
    <source>
        <dbReference type="EMBL" id="TFK72010.1"/>
    </source>
</evidence>
<accession>A0ACD3B1P0</accession>
<organism evidence="1 2">
    <name type="scientific">Pluteus cervinus</name>
    <dbReference type="NCBI Taxonomy" id="181527"/>
    <lineage>
        <taxon>Eukaryota</taxon>
        <taxon>Fungi</taxon>
        <taxon>Dikarya</taxon>
        <taxon>Basidiomycota</taxon>
        <taxon>Agaricomycotina</taxon>
        <taxon>Agaricomycetes</taxon>
        <taxon>Agaricomycetidae</taxon>
        <taxon>Agaricales</taxon>
        <taxon>Pluteineae</taxon>
        <taxon>Pluteaceae</taxon>
        <taxon>Pluteus</taxon>
    </lineage>
</organism>
<protein>
    <submittedName>
        <fullName evidence="1">Uncharacterized protein</fullName>
    </submittedName>
</protein>
<keyword evidence="2" id="KW-1185">Reference proteome</keyword>
<dbReference type="Proteomes" id="UP000308600">
    <property type="component" value="Unassembled WGS sequence"/>
</dbReference>
<reference evidence="1 2" key="1">
    <citation type="journal article" date="2019" name="Nat. Ecol. Evol.">
        <title>Megaphylogeny resolves global patterns of mushroom evolution.</title>
        <authorList>
            <person name="Varga T."/>
            <person name="Krizsan K."/>
            <person name="Foldi C."/>
            <person name="Dima B."/>
            <person name="Sanchez-Garcia M."/>
            <person name="Sanchez-Ramirez S."/>
            <person name="Szollosi G.J."/>
            <person name="Szarkandi J.G."/>
            <person name="Papp V."/>
            <person name="Albert L."/>
            <person name="Andreopoulos W."/>
            <person name="Angelini C."/>
            <person name="Antonin V."/>
            <person name="Barry K.W."/>
            <person name="Bougher N.L."/>
            <person name="Buchanan P."/>
            <person name="Buyck B."/>
            <person name="Bense V."/>
            <person name="Catcheside P."/>
            <person name="Chovatia M."/>
            <person name="Cooper J."/>
            <person name="Damon W."/>
            <person name="Desjardin D."/>
            <person name="Finy P."/>
            <person name="Geml J."/>
            <person name="Haridas S."/>
            <person name="Hughes K."/>
            <person name="Justo A."/>
            <person name="Karasinski D."/>
            <person name="Kautmanova I."/>
            <person name="Kiss B."/>
            <person name="Kocsube S."/>
            <person name="Kotiranta H."/>
            <person name="LaButti K.M."/>
            <person name="Lechner B.E."/>
            <person name="Liimatainen K."/>
            <person name="Lipzen A."/>
            <person name="Lukacs Z."/>
            <person name="Mihaltcheva S."/>
            <person name="Morgado L.N."/>
            <person name="Niskanen T."/>
            <person name="Noordeloos M.E."/>
            <person name="Ohm R.A."/>
            <person name="Ortiz-Santana B."/>
            <person name="Ovrebo C."/>
            <person name="Racz N."/>
            <person name="Riley R."/>
            <person name="Savchenko A."/>
            <person name="Shiryaev A."/>
            <person name="Soop K."/>
            <person name="Spirin V."/>
            <person name="Szebenyi C."/>
            <person name="Tomsovsky M."/>
            <person name="Tulloss R.E."/>
            <person name="Uehling J."/>
            <person name="Grigoriev I.V."/>
            <person name="Vagvolgyi C."/>
            <person name="Papp T."/>
            <person name="Martin F.M."/>
            <person name="Miettinen O."/>
            <person name="Hibbett D.S."/>
            <person name="Nagy L.G."/>
        </authorList>
    </citation>
    <scope>NUCLEOTIDE SEQUENCE [LARGE SCALE GENOMIC DNA]</scope>
    <source>
        <strain evidence="1 2">NL-1719</strain>
    </source>
</reference>
<name>A0ACD3B1P0_9AGAR</name>
<dbReference type="EMBL" id="ML208290">
    <property type="protein sequence ID" value="TFK72010.1"/>
    <property type="molecule type" value="Genomic_DNA"/>
</dbReference>
<gene>
    <name evidence="1" type="ORF">BDN72DRAFT_869695</name>
</gene>
<proteinExistence type="predicted"/>